<comment type="caution">
    <text evidence="2">The sequence shown here is derived from an EMBL/GenBank/DDBJ whole genome shotgun (WGS) entry which is preliminary data.</text>
</comment>
<dbReference type="PANTHER" id="PTHR35889">
    <property type="entry name" value="CYCLOINULO-OLIGOSACCHARIDE FRUCTANOTRANSFERASE-RELATED"/>
    <property type="match status" value="1"/>
</dbReference>
<dbReference type="Pfam" id="PF07635">
    <property type="entry name" value="PSCyt1"/>
    <property type="match status" value="1"/>
</dbReference>
<dbReference type="GO" id="GO:0020037">
    <property type="term" value="F:heme binding"/>
    <property type="evidence" value="ECO:0007669"/>
    <property type="project" value="InterPro"/>
</dbReference>
<proteinExistence type="predicted"/>
<accession>A0A935W7I5</accession>
<evidence type="ECO:0000313" key="2">
    <source>
        <dbReference type="EMBL" id="MBK7953860.1"/>
    </source>
</evidence>
<dbReference type="PANTHER" id="PTHR35889:SF3">
    <property type="entry name" value="F-BOX DOMAIN-CONTAINING PROTEIN"/>
    <property type="match status" value="1"/>
</dbReference>
<dbReference type="PROSITE" id="PS51257">
    <property type="entry name" value="PROKAR_LIPOPROTEIN"/>
    <property type="match status" value="1"/>
</dbReference>
<dbReference type="Proteomes" id="UP000706151">
    <property type="component" value="Unassembled WGS sequence"/>
</dbReference>
<name>A0A935W7I5_9PROT</name>
<dbReference type="InterPro" id="IPR011429">
    <property type="entry name" value="Cyt_c_Planctomycete-type"/>
</dbReference>
<dbReference type="AlphaFoldDB" id="A0A935W7I5"/>
<sequence length="124" mass="13363">MKTGLLRGGVLIASTLFLAACGQREVSYKADVQPIVKQHCLECHAEGGKGTEKSGLLMTSHESLMKGTKFGSIIKPGDSLSSVMIMLVEGRADPSIKMPHGKESIPKEKIDVLKKWVEQGAKNN</sequence>
<dbReference type="InterPro" id="IPR036909">
    <property type="entry name" value="Cyt_c-like_dom_sf"/>
</dbReference>
<dbReference type="GO" id="GO:0009055">
    <property type="term" value="F:electron transfer activity"/>
    <property type="evidence" value="ECO:0007669"/>
    <property type="project" value="InterPro"/>
</dbReference>
<evidence type="ECO:0000313" key="3">
    <source>
        <dbReference type="Proteomes" id="UP000706151"/>
    </source>
</evidence>
<dbReference type="SUPFAM" id="SSF46626">
    <property type="entry name" value="Cytochrome c"/>
    <property type="match status" value="1"/>
</dbReference>
<gene>
    <name evidence="2" type="ORF">IPK02_07815</name>
</gene>
<organism evidence="2 3">
    <name type="scientific">Candidatus Accumulibacter affinis</name>
    <dbReference type="NCBI Taxonomy" id="2954384"/>
    <lineage>
        <taxon>Bacteria</taxon>
        <taxon>Pseudomonadati</taxon>
        <taxon>Pseudomonadota</taxon>
        <taxon>Betaproteobacteria</taxon>
        <taxon>Candidatus Accumulibacter</taxon>
    </lineage>
</organism>
<evidence type="ECO:0000259" key="1">
    <source>
        <dbReference type="Pfam" id="PF07635"/>
    </source>
</evidence>
<reference evidence="2 3" key="1">
    <citation type="submission" date="2020-10" db="EMBL/GenBank/DDBJ databases">
        <title>Connecting structure to function with the recovery of over 1000 high-quality activated sludge metagenome-assembled genomes encoding full-length rRNA genes using long-read sequencing.</title>
        <authorList>
            <person name="Singleton C.M."/>
            <person name="Petriglieri F."/>
            <person name="Kristensen J.M."/>
            <person name="Kirkegaard R.H."/>
            <person name="Michaelsen T.Y."/>
            <person name="Andersen M.H."/>
            <person name="Karst S.M."/>
            <person name="Dueholm M.S."/>
            <person name="Nielsen P.H."/>
            <person name="Albertsen M."/>
        </authorList>
    </citation>
    <scope>NUCLEOTIDE SEQUENCE [LARGE SCALE GENOMIC DNA]</scope>
    <source>
        <strain evidence="2">Fred_18-Q3-R57-64_BAT3C.720</strain>
    </source>
</reference>
<protein>
    <recommendedName>
        <fullName evidence="1">Cytochrome C Planctomycete-type domain-containing protein</fullName>
    </recommendedName>
</protein>
<feature type="domain" description="Cytochrome C Planctomycete-type" evidence="1">
    <location>
        <begin position="40"/>
        <end position="99"/>
    </location>
</feature>
<dbReference type="EMBL" id="JADJOT010000007">
    <property type="protein sequence ID" value="MBK7953860.1"/>
    <property type="molecule type" value="Genomic_DNA"/>
</dbReference>